<evidence type="ECO:0000256" key="3">
    <source>
        <dbReference type="ARBA" id="ARBA00022989"/>
    </source>
</evidence>
<evidence type="ECO:0000256" key="7">
    <source>
        <dbReference type="HAMAP-Rule" id="MF_02065"/>
    </source>
</evidence>
<comment type="subcellular location">
    <subcellularLocation>
        <location evidence="7">Cell membrane</location>
        <topology evidence="7">Single-pass membrane protein</topology>
    </subcellularLocation>
</comment>
<keyword evidence="5 7" id="KW-0456">Lyase</keyword>
<sequence length="443" mass="51213">MNEENNIQNLEEKRRQKAKSFTLNIQDDIYDESAKTENNEPEELNSYSGEDVKEQMEKNSKQALKKKKKIDKKLSKAKNKRNRRVFRVIWLVSVIIVGAMAGMFFVAGIDDMLAINRTEEKNVRIEIPANPNLDTVATVLEKNNIIDDKNYFKLFAKFTKADDDFTQGTYDIKTNLDYEAIINFLLSSVNRTDTVEVTIPEGRNVLEIAKLLKEKGALADEDKFLELCNSNHFDDEYSFLKDITNADDRYYKLEGYLYPDTYTFYENEDAENVIYRFLNNYESKLTEKQDVPGYDKVTTIEDMLKKNRSDYTLDQVMIVASIIQSEAADTDDMYYISSIIYNRLNADEDMGVKYLGLDSTKFYPYRTQADIPEDARDTFESSYDTYSKEGLPAGEICNPGMNAIIAALNPKDTNYYFFCHDKDGNAYYASTIYEHNENLANIE</sequence>
<feature type="site" description="Important for catalytic activity" evidence="7">
    <location>
        <position position="326"/>
    </location>
</feature>
<accession>A0ABR7HHX8</accession>
<dbReference type="NCBIfam" id="TIGR00247">
    <property type="entry name" value="endolytic transglycosylase MltG"/>
    <property type="match status" value="1"/>
</dbReference>
<feature type="compositionally biased region" description="Basic residues" evidence="8">
    <location>
        <begin position="63"/>
        <end position="76"/>
    </location>
</feature>
<dbReference type="HAMAP" id="MF_02065">
    <property type="entry name" value="MltG"/>
    <property type="match status" value="1"/>
</dbReference>
<feature type="transmembrane region" description="Helical" evidence="7">
    <location>
        <begin position="88"/>
        <end position="109"/>
    </location>
</feature>
<keyword evidence="2 7" id="KW-0812">Transmembrane</keyword>
<feature type="compositionally biased region" description="Basic and acidic residues" evidence="8">
    <location>
        <begin position="50"/>
        <end position="60"/>
    </location>
</feature>
<dbReference type="Proteomes" id="UP000636755">
    <property type="component" value="Unassembled WGS sequence"/>
</dbReference>
<name>A0ABR7HHX8_9FIRM</name>
<evidence type="ECO:0000256" key="5">
    <source>
        <dbReference type="ARBA" id="ARBA00023239"/>
    </source>
</evidence>
<evidence type="ECO:0000256" key="2">
    <source>
        <dbReference type="ARBA" id="ARBA00022692"/>
    </source>
</evidence>
<dbReference type="EC" id="4.2.2.29" evidence="7"/>
<dbReference type="Pfam" id="PF02618">
    <property type="entry name" value="YceG"/>
    <property type="match status" value="1"/>
</dbReference>
<evidence type="ECO:0000313" key="9">
    <source>
        <dbReference type="EMBL" id="MBC5727124.1"/>
    </source>
</evidence>
<protein>
    <recommendedName>
        <fullName evidence="7">Endolytic murein transglycosylase</fullName>
        <ecNumber evidence="7">4.2.2.29</ecNumber>
    </recommendedName>
    <alternativeName>
        <fullName evidence="7">Peptidoglycan lytic transglycosylase</fullName>
    </alternativeName>
    <alternativeName>
        <fullName evidence="7">Peptidoglycan polymerization terminase</fullName>
    </alternativeName>
</protein>
<organism evidence="9 10">
    <name type="scientific">Ruminococcus intestinalis</name>
    <dbReference type="NCBI Taxonomy" id="2763066"/>
    <lineage>
        <taxon>Bacteria</taxon>
        <taxon>Bacillati</taxon>
        <taxon>Bacillota</taxon>
        <taxon>Clostridia</taxon>
        <taxon>Eubacteriales</taxon>
        <taxon>Oscillospiraceae</taxon>
        <taxon>Ruminococcus</taxon>
    </lineage>
</organism>
<evidence type="ECO:0000256" key="1">
    <source>
        <dbReference type="ARBA" id="ARBA00022475"/>
    </source>
</evidence>
<dbReference type="Gene3D" id="3.30.1490.480">
    <property type="entry name" value="Endolytic murein transglycosylase"/>
    <property type="match status" value="1"/>
</dbReference>
<keyword evidence="3 7" id="KW-1133">Transmembrane helix</keyword>
<keyword evidence="4 7" id="KW-0472">Membrane</keyword>
<reference evidence="9 10" key="1">
    <citation type="submission" date="2020-08" db="EMBL/GenBank/DDBJ databases">
        <title>Genome public.</title>
        <authorList>
            <person name="Liu C."/>
            <person name="Sun Q."/>
        </authorList>
    </citation>
    <scope>NUCLEOTIDE SEQUENCE [LARGE SCALE GENOMIC DNA]</scope>
    <source>
        <strain evidence="9 10">NSJ-71</strain>
    </source>
</reference>
<dbReference type="PANTHER" id="PTHR30518:SF2">
    <property type="entry name" value="ENDOLYTIC MUREIN TRANSGLYCOSYLASE"/>
    <property type="match status" value="1"/>
</dbReference>
<evidence type="ECO:0000256" key="4">
    <source>
        <dbReference type="ARBA" id="ARBA00023136"/>
    </source>
</evidence>
<dbReference type="InterPro" id="IPR003770">
    <property type="entry name" value="MLTG-like"/>
</dbReference>
<evidence type="ECO:0000256" key="6">
    <source>
        <dbReference type="ARBA" id="ARBA00023316"/>
    </source>
</evidence>
<feature type="region of interest" description="Disordered" evidence="8">
    <location>
        <begin position="29"/>
        <end position="76"/>
    </location>
</feature>
<comment type="catalytic activity">
    <reaction evidence="7">
        <text>a peptidoglycan chain = a peptidoglycan chain with N-acetyl-1,6-anhydromuramyl-[peptide] at the reducing end + a peptidoglycan chain with N-acetylglucosamine at the non-reducing end.</text>
        <dbReference type="EC" id="4.2.2.29"/>
    </reaction>
</comment>
<gene>
    <name evidence="7 9" type="primary">mltG</name>
    <name evidence="9" type="ORF">H8R91_01010</name>
</gene>
<comment type="similarity">
    <text evidence="7">Belongs to the transglycosylase MltG family.</text>
</comment>
<dbReference type="EMBL" id="JACOPS010000001">
    <property type="protein sequence ID" value="MBC5727124.1"/>
    <property type="molecule type" value="Genomic_DNA"/>
</dbReference>
<keyword evidence="10" id="KW-1185">Reference proteome</keyword>
<keyword evidence="1 7" id="KW-1003">Cell membrane</keyword>
<proteinExistence type="inferred from homology"/>
<evidence type="ECO:0000313" key="10">
    <source>
        <dbReference type="Proteomes" id="UP000636755"/>
    </source>
</evidence>
<comment type="function">
    <text evidence="7">Functions as a peptidoglycan terminase that cleaves nascent peptidoglycan strands endolytically to terminate their elongation.</text>
</comment>
<comment type="caution">
    <text evidence="9">The sequence shown here is derived from an EMBL/GenBank/DDBJ whole genome shotgun (WGS) entry which is preliminary data.</text>
</comment>
<evidence type="ECO:0000256" key="8">
    <source>
        <dbReference type="SAM" id="MobiDB-lite"/>
    </source>
</evidence>
<dbReference type="PANTHER" id="PTHR30518">
    <property type="entry name" value="ENDOLYTIC MUREIN TRANSGLYCOSYLASE"/>
    <property type="match status" value="1"/>
</dbReference>
<dbReference type="RefSeq" id="WP_186934527.1">
    <property type="nucleotide sequence ID" value="NZ_JACOPS010000001.1"/>
</dbReference>
<keyword evidence="6 7" id="KW-0961">Cell wall biogenesis/degradation</keyword>